<dbReference type="PROSITE" id="PS00794">
    <property type="entry name" value="HPPK"/>
    <property type="match status" value="1"/>
</dbReference>
<keyword evidence="15" id="KW-1185">Reference proteome</keyword>
<evidence type="ECO:0000256" key="8">
    <source>
        <dbReference type="ARBA" id="ARBA00022840"/>
    </source>
</evidence>
<proteinExistence type="inferred from homology"/>
<dbReference type="RefSeq" id="WP_310322428.1">
    <property type="nucleotide sequence ID" value="NZ_JAVDWU010000017.1"/>
</dbReference>
<gene>
    <name evidence="14" type="ORF">J2W49_005035</name>
</gene>
<keyword evidence="7" id="KW-0418">Kinase</keyword>
<dbReference type="EC" id="2.7.6.3" evidence="3"/>
<evidence type="ECO:0000256" key="4">
    <source>
        <dbReference type="ARBA" id="ARBA00016218"/>
    </source>
</evidence>
<dbReference type="PANTHER" id="PTHR43071">
    <property type="entry name" value="2-AMINO-4-HYDROXY-6-HYDROXYMETHYLDIHYDROPTERIDINE PYROPHOSPHOKINASE"/>
    <property type="match status" value="1"/>
</dbReference>
<comment type="function">
    <text evidence="10">Catalyzes the transfer of pyrophosphate from adenosine triphosphate (ATP) to 6-hydroxymethyl-7,8-dihydropterin, an enzymatic step in folate biosynthesis pathway.</text>
</comment>
<comment type="pathway">
    <text evidence="1">Cofactor biosynthesis; tetrahydrofolate biosynthesis; 2-amino-4-hydroxy-6-hydroxymethyl-7,8-dihydropteridine diphosphate from 7,8-dihydroneopterin triphosphate: step 4/4.</text>
</comment>
<dbReference type="InterPro" id="IPR000550">
    <property type="entry name" value="Hppk"/>
</dbReference>
<evidence type="ECO:0000256" key="9">
    <source>
        <dbReference type="ARBA" id="ARBA00022909"/>
    </source>
</evidence>
<dbReference type="InterPro" id="IPR035907">
    <property type="entry name" value="Hppk_sf"/>
</dbReference>
<keyword evidence="6" id="KW-0547">Nucleotide-binding</keyword>
<evidence type="ECO:0000256" key="11">
    <source>
        <dbReference type="ARBA" id="ARBA00029766"/>
    </source>
</evidence>
<evidence type="ECO:0000256" key="1">
    <source>
        <dbReference type="ARBA" id="ARBA00005051"/>
    </source>
</evidence>
<evidence type="ECO:0000256" key="3">
    <source>
        <dbReference type="ARBA" id="ARBA00013253"/>
    </source>
</evidence>
<dbReference type="GO" id="GO:0003848">
    <property type="term" value="F:2-amino-4-hydroxy-6-hydroxymethyldihydropteridine diphosphokinase activity"/>
    <property type="evidence" value="ECO:0007669"/>
    <property type="project" value="UniProtKB-EC"/>
</dbReference>
<evidence type="ECO:0000259" key="13">
    <source>
        <dbReference type="PROSITE" id="PS00794"/>
    </source>
</evidence>
<comment type="similarity">
    <text evidence="2">Belongs to the HPPK family.</text>
</comment>
<evidence type="ECO:0000256" key="5">
    <source>
        <dbReference type="ARBA" id="ARBA00022679"/>
    </source>
</evidence>
<dbReference type="CDD" id="cd00483">
    <property type="entry name" value="HPPK"/>
    <property type="match status" value="1"/>
</dbReference>
<evidence type="ECO:0000256" key="2">
    <source>
        <dbReference type="ARBA" id="ARBA00005810"/>
    </source>
</evidence>
<evidence type="ECO:0000313" key="15">
    <source>
        <dbReference type="Proteomes" id="UP001265700"/>
    </source>
</evidence>
<keyword evidence="9" id="KW-0289">Folate biosynthesis</keyword>
<dbReference type="Proteomes" id="UP001265700">
    <property type="component" value="Unassembled WGS sequence"/>
</dbReference>
<accession>A0ABU1WUS1</accession>
<feature type="domain" description="7,8-dihydro-6-hydroxymethylpterin-pyrophosphokinase" evidence="13">
    <location>
        <begin position="91"/>
        <end position="102"/>
    </location>
</feature>
<dbReference type="SUPFAM" id="SSF55083">
    <property type="entry name" value="6-hydroxymethyl-7,8-dihydropterin pyrophosphokinase, HPPK"/>
    <property type="match status" value="1"/>
</dbReference>
<dbReference type="Pfam" id="PF01288">
    <property type="entry name" value="HPPK"/>
    <property type="match status" value="1"/>
</dbReference>
<evidence type="ECO:0000256" key="12">
    <source>
        <dbReference type="ARBA" id="ARBA00033413"/>
    </source>
</evidence>
<evidence type="ECO:0000256" key="10">
    <source>
        <dbReference type="ARBA" id="ARBA00029409"/>
    </source>
</evidence>
<evidence type="ECO:0000313" key="14">
    <source>
        <dbReference type="EMBL" id="MDR7153055.1"/>
    </source>
</evidence>
<dbReference type="NCBIfam" id="TIGR01498">
    <property type="entry name" value="folK"/>
    <property type="match status" value="1"/>
</dbReference>
<keyword evidence="5 14" id="KW-0808">Transferase</keyword>
<protein>
    <recommendedName>
        <fullName evidence="4">2-amino-4-hydroxy-6-hydroxymethyldihydropteridine pyrophosphokinase</fullName>
        <ecNumber evidence="3">2.7.6.3</ecNumber>
    </recommendedName>
    <alternativeName>
        <fullName evidence="11">6-hydroxymethyl-7,8-dihydropterin pyrophosphokinase</fullName>
    </alternativeName>
    <alternativeName>
        <fullName evidence="12">7,8-dihydro-6-hydroxymethylpterin-pyrophosphokinase</fullName>
    </alternativeName>
</protein>
<evidence type="ECO:0000256" key="6">
    <source>
        <dbReference type="ARBA" id="ARBA00022741"/>
    </source>
</evidence>
<sequence>MTREPVIAYVALGANLGDAAGALREAVQVLAQTPGISGLRCSGLYRSAPVDASGPDFINAVVELRTLLTAPELLDALQAIETEAGRLRPYRHAPRTLDLDLLLYGSASVASTRLTVPHPRMWQRAFVLVPLADLAPHLVSAGQLVAVADQTIEPLGV</sequence>
<dbReference type="PANTHER" id="PTHR43071:SF1">
    <property type="entry name" value="2-AMINO-4-HYDROXY-6-HYDROXYMETHYLDIHYDROPTERIDINE PYROPHOSPHOKINASE"/>
    <property type="match status" value="1"/>
</dbReference>
<dbReference type="EMBL" id="JAVDWU010000017">
    <property type="protein sequence ID" value="MDR7153055.1"/>
    <property type="molecule type" value="Genomic_DNA"/>
</dbReference>
<comment type="caution">
    <text evidence="14">The sequence shown here is derived from an EMBL/GenBank/DDBJ whole genome shotgun (WGS) entry which is preliminary data.</text>
</comment>
<dbReference type="Gene3D" id="3.30.70.560">
    <property type="entry name" value="7,8-Dihydro-6-hydroxymethylpterin-pyrophosphokinase HPPK"/>
    <property type="match status" value="1"/>
</dbReference>
<name>A0ABU1WUS1_9BURK</name>
<organism evidence="14 15">
    <name type="scientific">Hydrogenophaga palleronii</name>
    <dbReference type="NCBI Taxonomy" id="65655"/>
    <lineage>
        <taxon>Bacteria</taxon>
        <taxon>Pseudomonadati</taxon>
        <taxon>Pseudomonadota</taxon>
        <taxon>Betaproteobacteria</taxon>
        <taxon>Burkholderiales</taxon>
        <taxon>Comamonadaceae</taxon>
        <taxon>Hydrogenophaga</taxon>
    </lineage>
</organism>
<keyword evidence="8" id="KW-0067">ATP-binding</keyword>
<reference evidence="14 15" key="1">
    <citation type="submission" date="2023-07" db="EMBL/GenBank/DDBJ databases">
        <title>Sorghum-associated microbial communities from plants grown in Nebraska, USA.</title>
        <authorList>
            <person name="Schachtman D."/>
        </authorList>
    </citation>
    <scope>NUCLEOTIDE SEQUENCE [LARGE SCALE GENOMIC DNA]</scope>
    <source>
        <strain evidence="14 15">4249</strain>
    </source>
</reference>
<evidence type="ECO:0000256" key="7">
    <source>
        <dbReference type="ARBA" id="ARBA00022777"/>
    </source>
</evidence>